<organism evidence="1 2">
    <name type="scientific">Desulfofarcimen acetoxidans (strain ATCC 49208 / DSM 771 / KCTC 5769 / VKM B-1644 / 5575)</name>
    <name type="common">Desulfotomaculum acetoxidans</name>
    <dbReference type="NCBI Taxonomy" id="485916"/>
    <lineage>
        <taxon>Bacteria</taxon>
        <taxon>Bacillati</taxon>
        <taxon>Bacillota</taxon>
        <taxon>Clostridia</taxon>
        <taxon>Eubacteriales</taxon>
        <taxon>Peptococcaceae</taxon>
        <taxon>Desulfofarcimen</taxon>
    </lineage>
</organism>
<name>C8W455_DESAS</name>
<accession>C8W455</accession>
<dbReference type="OrthoDB" id="144815at2"/>
<dbReference type="RefSeq" id="WP_015756638.1">
    <property type="nucleotide sequence ID" value="NC_013216.1"/>
</dbReference>
<dbReference type="eggNOG" id="COG0620">
    <property type="taxonomic scope" value="Bacteria"/>
</dbReference>
<proteinExistence type="predicted"/>
<sequence>MKFSPNGLVTGIGSLPYLKPEPALELIRGNMPIIPHWPQMPMLGAQEGFVFQFLNPLVEMGLLVQNERRSFFTTGAEDWAERLTEFYTAYFAAMEGDEEALCRFAFPRSSASGFYAFIEDMEKDRGEAAYLKGHLAGPLTVGFQLYDEEGKIAYYQDQLRDLLVKTLALHARWQAAALGKLGLPVMVFLDEPGIRILGRSDYITVTREMILEDIGAIFSGIHDGGAMAGVHSCDAIDWDILFESDLEVISFDAFTYFNSFLPYTSGLKKFLQRGGCLAWGIVPTSPRIWDESTESLVGLLSSQWLQLEAKGINREMLKKQALITPACGTGLLKVEEAEGIYSFSRQIGEQVRSF</sequence>
<dbReference type="Gene3D" id="3.20.20.210">
    <property type="match status" value="1"/>
</dbReference>
<keyword evidence="2" id="KW-1185">Reference proteome</keyword>
<dbReference type="InterPro" id="IPR038071">
    <property type="entry name" value="UROD/MetE-like_sf"/>
</dbReference>
<dbReference type="Proteomes" id="UP000002217">
    <property type="component" value="Chromosome"/>
</dbReference>
<dbReference type="HOGENOM" id="CLU_789227_0_0_9"/>
<evidence type="ECO:0008006" key="3">
    <source>
        <dbReference type="Google" id="ProtNLM"/>
    </source>
</evidence>
<protein>
    <recommendedName>
        <fullName evidence="3">Methionine synthase vitamin-B12 independent</fullName>
    </recommendedName>
</protein>
<dbReference type="KEGG" id="dae:Dtox_1037"/>
<dbReference type="STRING" id="485916.Dtox_1037"/>
<dbReference type="SUPFAM" id="SSF51726">
    <property type="entry name" value="UROD/MetE-like"/>
    <property type="match status" value="1"/>
</dbReference>
<reference evidence="1 2" key="1">
    <citation type="journal article" date="2009" name="Stand. Genomic Sci.">
        <title>Complete genome sequence of Desulfotomaculum acetoxidans type strain (5575).</title>
        <authorList>
            <person name="Spring S."/>
            <person name="Lapidus A."/>
            <person name="Schroder M."/>
            <person name="Gleim D."/>
            <person name="Sims D."/>
            <person name="Meincke L."/>
            <person name="Glavina Del Rio T."/>
            <person name="Tice H."/>
            <person name="Copeland A."/>
            <person name="Cheng J.F."/>
            <person name="Lucas S."/>
            <person name="Chen F."/>
            <person name="Nolan M."/>
            <person name="Bruce D."/>
            <person name="Goodwin L."/>
            <person name="Pitluck S."/>
            <person name="Ivanova N."/>
            <person name="Mavromatis K."/>
            <person name="Mikhailova N."/>
            <person name="Pati A."/>
            <person name="Chen A."/>
            <person name="Palaniappan K."/>
            <person name="Land M."/>
            <person name="Hauser L."/>
            <person name="Chang Y.J."/>
            <person name="Jeffries C.D."/>
            <person name="Chain P."/>
            <person name="Saunders E."/>
            <person name="Brettin T."/>
            <person name="Detter J.C."/>
            <person name="Goker M."/>
            <person name="Bristow J."/>
            <person name="Eisen J.A."/>
            <person name="Markowitz V."/>
            <person name="Hugenholtz P."/>
            <person name="Kyrpides N.C."/>
            <person name="Klenk H.P."/>
            <person name="Han C."/>
        </authorList>
    </citation>
    <scope>NUCLEOTIDE SEQUENCE [LARGE SCALE GENOMIC DNA]</scope>
    <source>
        <strain evidence="2">ATCC 49208 / DSM 771 / VKM B-1644</strain>
    </source>
</reference>
<dbReference type="EMBL" id="CP001720">
    <property type="protein sequence ID" value="ACV61923.1"/>
    <property type="molecule type" value="Genomic_DNA"/>
</dbReference>
<evidence type="ECO:0000313" key="2">
    <source>
        <dbReference type="Proteomes" id="UP000002217"/>
    </source>
</evidence>
<evidence type="ECO:0000313" key="1">
    <source>
        <dbReference type="EMBL" id="ACV61923.1"/>
    </source>
</evidence>
<dbReference type="AlphaFoldDB" id="C8W455"/>
<gene>
    <name evidence="1" type="ordered locus">Dtox_1037</name>
</gene>